<evidence type="ECO:0000256" key="1">
    <source>
        <dbReference type="ARBA" id="ARBA00022617"/>
    </source>
</evidence>
<keyword evidence="5" id="KW-0472">Membrane</keyword>
<dbReference type="OrthoDB" id="9808312at2"/>
<dbReference type="PANTHER" id="PTHR35008:SF4">
    <property type="entry name" value="BLL4482 PROTEIN"/>
    <property type="match status" value="1"/>
</dbReference>
<dbReference type="SMR" id="Q1Q4F3"/>
<feature type="domain" description="Cytochrome c" evidence="6">
    <location>
        <begin position="482"/>
        <end position="564"/>
    </location>
</feature>
<organism evidence="7">
    <name type="scientific">Kuenenia stuttgartiensis</name>
    <dbReference type="NCBI Taxonomy" id="174633"/>
    <lineage>
        <taxon>Bacteria</taxon>
        <taxon>Pseudomonadati</taxon>
        <taxon>Planctomycetota</taxon>
        <taxon>Candidatus Brocadiia</taxon>
        <taxon>Candidatus Brocadiales</taxon>
        <taxon>Candidatus Brocadiaceae</taxon>
        <taxon>Candidatus Kuenenia</taxon>
    </lineage>
</organism>
<dbReference type="RefSeq" id="WP_099323869.1">
    <property type="nucleotide sequence ID" value="NZ_CP049055.1"/>
</dbReference>
<dbReference type="InterPro" id="IPR011048">
    <property type="entry name" value="Haem_d1_sf"/>
</dbReference>
<keyword evidence="10" id="KW-1185">Reference proteome</keyword>
<dbReference type="GO" id="GO:0020037">
    <property type="term" value="F:heme binding"/>
    <property type="evidence" value="ECO:0007669"/>
    <property type="project" value="InterPro"/>
</dbReference>
<reference evidence="10" key="3">
    <citation type="submission" date="2017-10" db="EMBL/GenBank/DDBJ databases">
        <authorList>
            <person name="Frank J."/>
        </authorList>
    </citation>
    <scope>NUCLEOTIDE SEQUENCE [LARGE SCALE GENOMIC DNA]</scope>
</reference>
<feature type="transmembrane region" description="Helical" evidence="5">
    <location>
        <begin position="7"/>
        <end position="30"/>
    </location>
</feature>
<dbReference type="EC" id="1.7.2.1" evidence="8"/>
<keyword evidence="5" id="KW-1133">Transmembrane helix</keyword>
<keyword evidence="5" id="KW-0812">Transmembrane</keyword>
<dbReference type="GO" id="GO:0050421">
    <property type="term" value="F:nitrite reductase (NO-forming) activity"/>
    <property type="evidence" value="ECO:0007669"/>
    <property type="project" value="UniProtKB-EC"/>
</dbReference>
<dbReference type="AlphaFoldDB" id="Q1Q4F3"/>
<evidence type="ECO:0000256" key="5">
    <source>
        <dbReference type="SAM" id="Phobius"/>
    </source>
</evidence>
<evidence type="ECO:0000259" key="6">
    <source>
        <dbReference type="PROSITE" id="PS51007"/>
    </source>
</evidence>
<dbReference type="Proteomes" id="UP000221734">
    <property type="component" value="Chromosome Kuenenia_stuttgartiensis_MBR1"/>
</dbReference>
<dbReference type="InterPro" id="IPR051459">
    <property type="entry name" value="Cytochrome_c-type_DH"/>
</dbReference>
<feature type="domain" description="Cytochrome c" evidence="6">
    <location>
        <begin position="31"/>
        <end position="108"/>
    </location>
</feature>
<dbReference type="SUPFAM" id="SSF46626">
    <property type="entry name" value="Cytochrome c"/>
    <property type="match status" value="2"/>
</dbReference>
<evidence type="ECO:0000313" key="8">
    <source>
        <dbReference type="EMBL" id="QII12714.1"/>
    </source>
</evidence>
<evidence type="ECO:0000256" key="2">
    <source>
        <dbReference type="ARBA" id="ARBA00022723"/>
    </source>
</evidence>
<evidence type="ECO:0000256" key="3">
    <source>
        <dbReference type="ARBA" id="ARBA00023004"/>
    </source>
</evidence>
<reference evidence="8 11" key="5">
    <citation type="submission" date="2020-02" db="EMBL/GenBank/DDBJ databases">
        <title>Newly sequenced genome of strain CSTR1 showed variability in Candidatus Kuenenia stuttgartiensis genomes.</title>
        <authorList>
            <person name="Ding C."/>
            <person name="Adrian L."/>
        </authorList>
    </citation>
    <scope>NUCLEOTIDE SEQUENCE [LARGE SCALE GENOMIC DNA]</scope>
    <source>
        <strain evidence="8 11">CSTR1</strain>
    </source>
</reference>
<reference evidence="9" key="4">
    <citation type="submission" date="2017-10" db="EMBL/GenBank/DDBJ databases">
        <authorList>
            <person name="Banno H."/>
            <person name="Chua N.-H."/>
        </authorList>
    </citation>
    <scope>NUCLEOTIDE SEQUENCE [LARGE SCALE GENOMIC DNA]</scope>
    <source>
        <strain evidence="9">Kuenenia_mbr1_ru-nijmegen</strain>
    </source>
</reference>
<keyword evidence="2 4" id="KW-0479">Metal-binding</keyword>
<accession>Q1Q4F3</accession>
<name>Q1Q4F3_KUEST</name>
<dbReference type="Gene3D" id="1.10.760.10">
    <property type="entry name" value="Cytochrome c-like domain"/>
    <property type="match status" value="2"/>
</dbReference>
<reference evidence="7" key="2">
    <citation type="submission" date="2006-01" db="EMBL/GenBank/DDBJ databases">
        <authorList>
            <person name="Genoscope"/>
        </authorList>
    </citation>
    <scope>NUCLEOTIDE SEQUENCE</scope>
</reference>
<evidence type="ECO:0000313" key="9">
    <source>
        <dbReference type="EMBL" id="SOH02964.1"/>
    </source>
</evidence>
<dbReference type="Gene3D" id="2.140.10.20">
    <property type="entry name" value="C-terminal (heme d1) domain of cytochrome cd1-nitrite reductase"/>
    <property type="match status" value="1"/>
</dbReference>
<keyword evidence="8" id="KW-0560">Oxidoreductase</keyword>
<gene>
    <name evidence="7" type="primary">nirN</name>
    <name evidence="8" type="ORF">KsCSTR_33350</name>
    <name evidence="9" type="ORF">KSMBR1_0450</name>
    <name evidence="7" type="ORF">kuste4138</name>
</gene>
<dbReference type="PROSITE" id="PS51007">
    <property type="entry name" value="CYTC"/>
    <property type="match status" value="2"/>
</dbReference>
<keyword evidence="3 4" id="KW-0408">Iron</keyword>
<protein>
    <submittedName>
        <fullName evidence="7">Conserved hypothetical nirN maturation protein</fullName>
    </submittedName>
    <submittedName>
        <fullName evidence="8">Putative NirN maturation protein</fullName>
        <ecNumber evidence="8">1.7.2.1</ecNumber>
    </submittedName>
</protein>
<dbReference type="Proteomes" id="UP000501926">
    <property type="component" value="Chromosome"/>
</dbReference>
<dbReference type="EMBL" id="CT573071">
    <property type="protein sequence ID" value="CAJ74900.1"/>
    <property type="molecule type" value="Genomic_DNA"/>
</dbReference>
<dbReference type="Pfam" id="PF02239">
    <property type="entry name" value="Cytochrom_D1"/>
    <property type="match status" value="1"/>
</dbReference>
<dbReference type="SUPFAM" id="SSF51004">
    <property type="entry name" value="C-terminal (heme d1) domain of cytochrome cd1-nitrite reductase"/>
    <property type="match status" value="1"/>
</dbReference>
<dbReference type="InterPro" id="IPR036909">
    <property type="entry name" value="Cyt_c-like_dom_sf"/>
</dbReference>
<keyword evidence="1 4" id="KW-0349">Heme</keyword>
<dbReference type="EMBL" id="LT934425">
    <property type="protein sequence ID" value="SOH02964.1"/>
    <property type="molecule type" value="Genomic_DNA"/>
</dbReference>
<dbReference type="Pfam" id="PF13442">
    <property type="entry name" value="Cytochrome_CBB3"/>
    <property type="match status" value="1"/>
</dbReference>
<evidence type="ECO:0000313" key="7">
    <source>
        <dbReference type="EMBL" id="CAJ74900.1"/>
    </source>
</evidence>
<dbReference type="KEGG" id="kst:KSMBR1_0450"/>
<evidence type="ECO:0000313" key="11">
    <source>
        <dbReference type="Proteomes" id="UP000501926"/>
    </source>
</evidence>
<dbReference type="CDD" id="cd20784">
    <property type="entry name" value="8prop_hemeD1_cyt_cd1-like"/>
    <property type="match status" value="1"/>
</dbReference>
<dbReference type="GO" id="GO:0009055">
    <property type="term" value="F:electron transfer activity"/>
    <property type="evidence" value="ECO:0007669"/>
    <property type="project" value="InterPro"/>
</dbReference>
<sequence>MPVHGKSLFVTAGGILFIVICTSFITVPVLNASTKDELLYQAYCSSCHHPQRMGTTASALLPALLKNLSDKDLADIIKNGLPATQMPSFDYLNDEEINMIVAFIRKPMSVEWKEDDIKKSLEITGGDAEPLKIKDIKNLIVVVERGINRVWVMEGDSILDKFDFSNIHGGLKFTPDAKKFFIPARDGWVGMYDTDRGFYGRIRVCVNLRNISLSRDGSRLFAACILPEAIVAIDVESIKKGSDPVLKVIPVKGKINAIYELHSRDEAIFTFRDKPLIGIINTKSLSIDYIKIMNPFDDFFIDPLDSYVIGSSRNGKLLQVYSIEDRKQIFEYPIESMPHLFSASYWYDKGSFYFATAHIGKTYLTIWRMYDWAFLGKIDVGGSGFFVRTNSNNPYLWVDNGSDELVLIDKRELSQKRIVPVKGKKMMHTEISGDGGTAYLSIYENDGSLIVYDALTLKEQKRFPASLPVGKYNFVNKNRRYDPIQLGGEVFRQKCWGCHHPTYEAFGPSFRWIYENSNENMIRAYITNPQTAYKTLGYAKATMPEIKTGAEEVEFLLSFIKESANAKDN</sequence>
<dbReference type="PANTHER" id="PTHR35008">
    <property type="entry name" value="BLL4482 PROTEIN-RELATED"/>
    <property type="match status" value="1"/>
</dbReference>
<proteinExistence type="predicted"/>
<dbReference type="InterPro" id="IPR009056">
    <property type="entry name" value="Cyt_c-like_dom"/>
</dbReference>
<reference evidence="7" key="1">
    <citation type="journal article" date="2006" name="Nature">
        <title>Deciphering the evolution and metabolism of an anammox bacterium from a community genome.</title>
        <authorList>
            <person name="Strous M."/>
            <person name="Pelletier E."/>
            <person name="Mangenot S."/>
            <person name="Rattei T."/>
            <person name="Lehner A."/>
            <person name="Taylor M.W."/>
            <person name="Horn M."/>
            <person name="Daims H."/>
            <person name="Bartol-Mavel D."/>
            <person name="Wincker P."/>
            <person name="Barbe V."/>
            <person name="Fonknechten N."/>
            <person name="Vallenet D."/>
            <person name="Segurens B."/>
            <person name="Schenowitz-Truong C."/>
            <person name="Medigue C."/>
            <person name="Collingro A."/>
            <person name="Snel B."/>
            <person name="Dutilh B.E."/>
            <person name="OpDenCamp H.J.M."/>
            <person name="vanDerDrift C."/>
            <person name="Cirpus I."/>
            <person name="vanDePas-Schoonen K.T."/>
            <person name="Harhangi H.R."/>
            <person name="vanNiftrik L."/>
            <person name="Schmid M."/>
            <person name="Keltjens J."/>
            <person name="vanDeVossenberg J."/>
            <person name="Kartal B."/>
            <person name="Meier H."/>
            <person name="Frishman D."/>
            <person name="Huynen M.A."/>
            <person name="Mewes H."/>
            <person name="Weissenbach J."/>
            <person name="Jetten M.S.M."/>
            <person name="Wagner M."/>
            <person name="LePaslier D."/>
        </authorList>
    </citation>
    <scope>NUCLEOTIDE SEQUENCE</scope>
</reference>
<dbReference type="GO" id="GO:0046872">
    <property type="term" value="F:metal ion binding"/>
    <property type="evidence" value="ECO:0007669"/>
    <property type="project" value="UniProtKB-KW"/>
</dbReference>
<dbReference type="EMBL" id="CP049055">
    <property type="protein sequence ID" value="QII12714.1"/>
    <property type="molecule type" value="Genomic_DNA"/>
</dbReference>
<dbReference type="InterPro" id="IPR003143">
    <property type="entry name" value="Cyt_cd1_C_sf"/>
</dbReference>
<evidence type="ECO:0000256" key="4">
    <source>
        <dbReference type="PROSITE-ProRule" id="PRU00433"/>
    </source>
</evidence>
<evidence type="ECO:0000313" key="10">
    <source>
        <dbReference type="Proteomes" id="UP000221734"/>
    </source>
</evidence>